<dbReference type="EMBL" id="WQRF01000009">
    <property type="protein sequence ID" value="MVT00692.1"/>
    <property type="molecule type" value="Genomic_DNA"/>
</dbReference>
<dbReference type="Gene3D" id="1.10.30.50">
    <property type="match status" value="1"/>
</dbReference>
<protein>
    <recommendedName>
        <fullName evidence="1">HNH nuclease domain-containing protein</fullName>
    </recommendedName>
</protein>
<accession>A0A7X3FTX9</accession>
<sequence length="283" mass="31947">MPVAVLNVRPTRQRSLNRVRMDNRNRELALNSIGERVLLYAPRDEPRHGYFATAMLADVAPDMTQRRFMFLMLDDVVHFTRCVSLEALAAPLESRAYREDGSLDFSYFSPNIRALLPEDQRAAAALASQNRAMDGFDMPPAPRFRHLDGPAPLRRAKDTILRNVRLRWSVLQAYGTACAVCGDDNSIHAIGAHEVEVCHLRALAHGGPDELTNAMPMCRTHHWFYDRGGFTLADADGIILSTLAPASLRRHLHGRQVARFPNAVQAWPRAEHLQFHREHVFLG</sequence>
<dbReference type="AlphaFoldDB" id="A0A7X3FTX9"/>
<feature type="domain" description="HNH nuclease" evidence="1">
    <location>
        <begin position="178"/>
        <end position="232"/>
    </location>
</feature>
<dbReference type="Pfam" id="PF13391">
    <property type="entry name" value="HNH_2"/>
    <property type="match status" value="1"/>
</dbReference>
<reference evidence="2 3" key="1">
    <citation type="submission" date="2019-12" db="EMBL/GenBank/DDBJ databases">
        <title>Devosia maris sp. nov., isolated from the deep seawater.</title>
        <authorList>
            <person name="Liu Y."/>
        </authorList>
    </citation>
    <scope>NUCLEOTIDE SEQUENCE [LARGE SCALE GENOMIC DNA]</scope>
    <source>
        <strain evidence="2 3">L53-10-65</strain>
    </source>
</reference>
<evidence type="ECO:0000313" key="2">
    <source>
        <dbReference type="EMBL" id="MVT00692.1"/>
    </source>
</evidence>
<keyword evidence="3" id="KW-1185">Reference proteome</keyword>
<dbReference type="InterPro" id="IPR003615">
    <property type="entry name" value="HNH_nuc"/>
</dbReference>
<name>A0A7X3FTX9_9HYPH</name>
<gene>
    <name evidence="2" type="ORF">GO014_16835</name>
</gene>
<proteinExistence type="predicted"/>
<organism evidence="2 3">
    <name type="scientific">Devosia marina</name>
    <dbReference type="NCBI Taxonomy" id="2683198"/>
    <lineage>
        <taxon>Bacteria</taxon>
        <taxon>Pseudomonadati</taxon>
        <taxon>Pseudomonadota</taxon>
        <taxon>Alphaproteobacteria</taxon>
        <taxon>Hyphomicrobiales</taxon>
        <taxon>Devosiaceae</taxon>
        <taxon>Devosia</taxon>
    </lineage>
</organism>
<comment type="caution">
    <text evidence="2">The sequence shown here is derived from an EMBL/GenBank/DDBJ whole genome shotgun (WGS) entry which is preliminary data.</text>
</comment>
<evidence type="ECO:0000313" key="3">
    <source>
        <dbReference type="Proteomes" id="UP000438106"/>
    </source>
</evidence>
<dbReference type="CDD" id="cd00085">
    <property type="entry name" value="HNHc"/>
    <property type="match status" value="1"/>
</dbReference>
<dbReference type="Proteomes" id="UP000438106">
    <property type="component" value="Unassembled WGS sequence"/>
</dbReference>
<evidence type="ECO:0000259" key="1">
    <source>
        <dbReference type="Pfam" id="PF13391"/>
    </source>
</evidence>
<dbReference type="RefSeq" id="WP_157291507.1">
    <property type="nucleotide sequence ID" value="NZ_WQRF01000009.1"/>
</dbReference>